<evidence type="ECO:0000256" key="1">
    <source>
        <dbReference type="SAM" id="MobiDB-lite"/>
    </source>
</evidence>
<dbReference type="RefSeq" id="XP_022835754.1">
    <property type="nucleotide sequence ID" value="XM_022979986.1"/>
</dbReference>
<feature type="domain" description="DDE-1" evidence="2">
    <location>
        <begin position="221"/>
        <end position="385"/>
    </location>
</feature>
<dbReference type="PANTHER" id="PTHR19303:SF71">
    <property type="entry name" value="ZINC FINGER PHD-TYPE DOMAIN-CONTAINING PROTEIN"/>
    <property type="match status" value="1"/>
</dbReference>
<dbReference type="OrthoDB" id="4327074at2759"/>
<dbReference type="GO" id="GO:0003677">
    <property type="term" value="F:DNA binding"/>
    <property type="evidence" value="ECO:0007669"/>
    <property type="project" value="TreeGrafter"/>
</dbReference>
<dbReference type="GO" id="GO:0005634">
    <property type="term" value="C:nucleus"/>
    <property type="evidence" value="ECO:0007669"/>
    <property type="project" value="TreeGrafter"/>
</dbReference>
<accession>A0A9J7EPY7</accession>
<dbReference type="Proteomes" id="UP000301870">
    <property type="component" value="Unplaced"/>
</dbReference>
<organism evidence="3 5">
    <name type="scientific">Spodoptera litura</name>
    <name type="common">Asian cotton leafworm</name>
    <dbReference type="NCBI Taxonomy" id="69820"/>
    <lineage>
        <taxon>Eukaryota</taxon>
        <taxon>Metazoa</taxon>
        <taxon>Ecdysozoa</taxon>
        <taxon>Arthropoda</taxon>
        <taxon>Hexapoda</taxon>
        <taxon>Insecta</taxon>
        <taxon>Pterygota</taxon>
        <taxon>Neoptera</taxon>
        <taxon>Endopterygota</taxon>
        <taxon>Lepidoptera</taxon>
        <taxon>Glossata</taxon>
        <taxon>Ditrysia</taxon>
        <taxon>Noctuoidea</taxon>
        <taxon>Noctuidae</taxon>
        <taxon>Amphipyrinae</taxon>
        <taxon>Spodoptera</taxon>
    </lineage>
</organism>
<proteinExistence type="predicted"/>
<dbReference type="AlphaFoldDB" id="A0A9J7EPY7"/>
<keyword evidence="3" id="KW-1185">Reference proteome</keyword>
<gene>
    <name evidence="4 5" type="primary">LOC111363186</name>
</gene>
<name>A0A9J7EPY7_SPOLT</name>
<protein>
    <submittedName>
        <fullName evidence="4 5">Uncharacterized protein LOC111363186 isoform X1</fullName>
    </submittedName>
</protein>
<evidence type="ECO:0000313" key="3">
    <source>
        <dbReference type="Proteomes" id="UP000301870"/>
    </source>
</evidence>
<reference evidence="4 5" key="1">
    <citation type="submission" date="2025-04" db="UniProtKB">
        <authorList>
            <consortium name="RefSeq"/>
        </authorList>
    </citation>
    <scope>IDENTIFICATION</scope>
    <source>
        <strain evidence="4 5">Ishihara</strain>
        <tissue evidence="4 5">Whole body</tissue>
    </source>
</reference>
<dbReference type="InterPro" id="IPR004875">
    <property type="entry name" value="DDE_SF_endonuclease_dom"/>
</dbReference>
<dbReference type="InterPro" id="IPR050863">
    <property type="entry name" value="CenT-Element_Derived"/>
</dbReference>
<dbReference type="PANTHER" id="PTHR19303">
    <property type="entry name" value="TRANSPOSON"/>
    <property type="match status" value="1"/>
</dbReference>
<evidence type="ECO:0000313" key="4">
    <source>
        <dbReference type="RefSeq" id="XP_022835753.1"/>
    </source>
</evidence>
<feature type="compositionally biased region" description="Polar residues" evidence="1">
    <location>
        <begin position="518"/>
        <end position="551"/>
    </location>
</feature>
<dbReference type="GeneID" id="111363186"/>
<evidence type="ECO:0000259" key="2">
    <source>
        <dbReference type="Pfam" id="PF03184"/>
    </source>
</evidence>
<dbReference type="Pfam" id="PF03184">
    <property type="entry name" value="DDE_1"/>
    <property type="match status" value="1"/>
</dbReference>
<feature type="region of interest" description="Disordered" evidence="1">
    <location>
        <begin position="518"/>
        <end position="558"/>
    </location>
</feature>
<dbReference type="KEGG" id="sliu:111363186"/>
<evidence type="ECO:0000313" key="5">
    <source>
        <dbReference type="RefSeq" id="XP_022835754.1"/>
    </source>
</evidence>
<sequence>MGRNTVGREARKKGYHTAEAIQRGIEKHLSGLSIRKAAKDCNLPYPTLRRYVTKYRNNPSCRLEPHYDASKIFTDQQEDSIKEYLLDCANKFYGLTSKDCRRIAYQLAVINKIEMPPSWKVHEMAGRDWMRGFRARHPELTVKKPEPCSIARATAFNKINVQNFFDNLKEVLSRNPSFANGSRIYNLDETSTTTVQRPHKVLAAKGRNVCKVTSGERGILVTTCCIVNAIGQALPPAMVFPRKNFKAHMLYGAPPGTLGLAAPSGWMNTELFVEVMKHFIQFTSASTDNPALLILDNHESHLSIEALDLAKASGVTVLTLHPHTTARLQPLDVGLNGPFKSFYNSAIDSWLLRNPGKNLSIYNVAECVGIAYMKAMTPTNITQAFKKCGIFPFDDQIFTDIDFLPSEITNRPPPNVIDVEKYPDDVGRCGSPSILTPAIYSDDDETDAEIENIMEELPYNKPLPSTSYHTPSTSEVHITPQAEVSAAITDDRESNYIFQSQVMSSPNIVTQEIASCSKETSQPTASTSRVQISSEIKTSSPKMSGGSNNFISPKIFRPPLKAGPRKTIKRKLGKSMIATDTPEKNALAEKKQNKEKKKKLAKVVKTKLFESIKREQSDTSDDEEFICSGSSSGGDFFIESDEEEIILNDNFSPLSRKPRPDDYVIVAFNIKKLNVFYVAQILEELEEEDGDYYVSFFKLKSKITQTFSLPLEPDTAAVNKTDIKYILPLPNINGTVRRQATYKFPIDMSLLNLRY</sequence>
<dbReference type="RefSeq" id="XP_022835753.1">
    <property type="nucleotide sequence ID" value="XM_022979985.1"/>
</dbReference>